<dbReference type="PANTHER" id="PTHR33121:SF19">
    <property type="entry name" value="CYCLIC DI-GMP PHOSPHODIESTERASE PA2567"/>
    <property type="match status" value="1"/>
</dbReference>
<dbReference type="PROSITE" id="PS50110">
    <property type="entry name" value="RESPONSE_REGULATORY"/>
    <property type="match status" value="1"/>
</dbReference>
<feature type="modified residue" description="4-aspartylphosphate" evidence="1">
    <location>
        <position position="60"/>
    </location>
</feature>
<dbReference type="EMBL" id="JAEMOS010000009">
    <property type="protein sequence ID" value="MBJ7265917.1"/>
    <property type="molecule type" value="Genomic_DNA"/>
</dbReference>
<dbReference type="SMART" id="SM00267">
    <property type="entry name" value="GGDEF"/>
    <property type="match status" value="1"/>
</dbReference>
<dbReference type="InterPro" id="IPR029787">
    <property type="entry name" value="Nucleotide_cyclase"/>
</dbReference>
<dbReference type="GO" id="GO:0000160">
    <property type="term" value="P:phosphorelay signal transduction system"/>
    <property type="evidence" value="ECO:0007669"/>
    <property type="project" value="InterPro"/>
</dbReference>
<dbReference type="Pfam" id="PF00563">
    <property type="entry name" value="EAL"/>
    <property type="match status" value="1"/>
</dbReference>
<dbReference type="InterPro" id="IPR001789">
    <property type="entry name" value="Sig_transdc_resp-reg_receiver"/>
</dbReference>
<comment type="caution">
    <text evidence="5">The sequence shown here is derived from an EMBL/GenBank/DDBJ whole genome shotgun (WGS) entry which is preliminary data.</text>
</comment>
<dbReference type="CDD" id="cd17551">
    <property type="entry name" value="REC_RpfG-like"/>
    <property type="match status" value="1"/>
</dbReference>
<dbReference type="GO" id="GO:0071111">
    <property type="term" value="F:cyclic-guanylate-specific phosphodiesterase activity"/>
    <property type="evidence" value="ECO:0007669"/>
    <property type="project" value="InterPro"/>
</dbReference>
<evidence type="ECO:0000259" key="3">
    <source>
        <dbReference type="PROSITE" id="PS50883"/>
    </source>
</evidence>
<dbReference type="Pfam" id="PF00072">
    <property type="entry name" value="Response_reg"/>
    <property type="match status" value="1"/>
</dbReference>
<evidence type="ECO:0000259" key="2">
    <source>
        <dbReference type="PROSITE" id="PS50110"/>
    </source>
</evidence>
<feature type="domain" description="Response regulatory" evidence="2">
    <location>
        <begin position="10"/>
        <end position="127"/>
    </location>
</feature>
<dbReference type="EMBL" id="JAEMOP010000002">
    <property type="protein sequence ID" value="MBJ7314533.1"/>
    <property type="molecule type" value="Genomic_DNA"/>
</dbReference>
<dbReference type="CDD" id="cd01948">
    <property type="entry name" value="EAL"/>
    <property type="match status" value="1"/>
</dbReference>
<dbReference type="Gene3D" id="3.30.70.270">
    <property type="match status" value="1"/>
</dbReference>
<gene>
    <name evidence="4" type="ORF">JHC10_03045</name>
    <name evidence="5" type="ORF">JHC11_00765</name>
</gene>
<protein>
    <submittedName>
        <fullName evidence="5">EAL domain-containing protein</fullName>
    </submittedName>
</protein>
<dbReference type="Gene3D" id="3.40.50.2300">
    <property type="match status" value="1"/>
</dbReference>
<sequence length="587" mass="65677">MSAKDIANARVLIVDDNHTNIELLIALLEEAGYQYIEGVQTPRLIDEKMASFKPDLILLDYRMPELNGAEVLKHMKQTYGDDAPPMVMLTAQGDKETRLRSLELGATDFLTKPFDNEEILQRLRNILQVHYRSQARRDASLFYEAIASKRSAELEELVLEDMLTGLPNRRAILQEVNAMVRSDKGCSVVFLVIDELEEVAQLHGYPLAEAFTRELALLLQSKAPARSFIGSWGQQEYVVVFEAQLDAELMRKGHRLVDVASGDHDYETLLITIAARAGISSTLDSNIEPDELIRQASLALPKKGTPPVGLFSDELHRDLADRISLRNDLRAALEADDLQLFFQPKYDLVTGKITSAEALLRWQHIEKGFISPALFIPLAEQTGDIRAIGDWVAEHAIKQLAKWRQQNIVDGSFVLAINVSPQQMVTGTFASDLLECCQRHKVEPKQVQVEITESAVMQNLMKVQHELEVLTRAGVTVAMDDFGTGYSSLSYLRNLPISVIKIDRSFVMNLVSNSSDQQLVGTIVLMAHNFKCSIVAEGIETVEQAKLLVQMACNEGQGFLFSRPITQNEFEELVQSPAHTIESYLNS</sequence>
<feature type="domain" description="EAL" evidence="3">
    <location>
        <begin position="322"/>
        <end position="578"/>
    </location>
</feature>
<dbReference type="SUPFAM" id="SSF52172">
    <property type="entry name" value="CheY-like"/>
    <property type="match status" value="1"/>
</dbReference>
<name>A0A8I1GAJ9_9GAMM</name>
<dbReference type="Gene3D" id="3.20.20.450">
    <property type="entry name" value="EAL domain"/>
    <property type="match status" value="1"/>
</dbReference>
<dbReference type="SMART" id="SM00052">
    <property type="entry name" value="EAL"/>
    <property type="match status" value="1"/>
</dbReference>
<dbReference type="InterPro" id="IPR011006">
    <property type="entry name" value="CheY-like_superfamily"/>
</dbReference>
<evidence type="ECO:0000256" key="1">
    <source>
        <dbReference type="PROSITE-ProRule" id="PRU00169"/>
    </source>
</evidence>
<dbReference type="SMART" id="SM00448">
    <property type="entry name" value="REC"/>
    <property type="match status" value="1"/>
</dbReference>
<dbReference type="Proteomes" id="UP000655994">
    <property type="component" value="Unassembled WGS sequence"/>
</dbReference>
<evidence type="ECO:0000313" key="7">
    <source>
        <dbReference type="Proteomes" id="UP000655994"/>
    </source>
</evidence>
<dbReference type="InterPro" id="IPR050706">
    <property type="entry name" value="Cyclic-di-GMP_PDE-like"/>
</dbReference>
<keyword evidence="7" id="KW-1185">Reference proteome</keyword>
<dbReference type="Proteomes" id="UP000621390">
    <property type="component" value="Unassembled WGS sequence"/>
</dbReference>
<proteinExistence type="predicted"/>
<keyword evidence="1" id="KW-0597">Phosphoprotein</keyword>
<reference evidence="5 7" key="1">
    <citation type="submission" date="2020-09" db="EMBL/GenBank/DDBJ databases">
        <title>Draft Genomes of Bacterial Isolates from North Pond Shallow Sediments.</title>
        <authorList>
            <person name="Kiel Reese B."/>
            <person name="Mullis M."/>
            <person name="Weisend R.E."/>
        </authorList>
    </citation>
    <scope>NUCLEOTIDE SEQUENCE</scope>
    <source>
        <strain evidence="5">KJE-2</strain>
        <strain evidence="4 7">KJE-3</strain>
    </source>
</reference>
<dbReference type="Pfam" id="PF00990">
    <property type="entry name" value="GGDEF"/>
    <property type="match status" value="1"/>
</dbReference>
<evidence type="ECO:0000313" key="4">
    <source>
        <dbReference type="EMBL" id="MBJ7265917.1"/>
    </source>
</evidence>
<accession>A0A8I1GAJ9</accession>
<dbReference type="InterPro" id="IPR000160">
    <property type="entry name" value="GGDEF_dom"/>
</dbReference>
<organism evidence="5 6">
    <name type="scientific">Idiomarina abyssalis</name>
    <dbReference type="NCBI Taxonomy" id="86102"/>
    <lineage>
        <taxon>Bacteria</taxon>
        <taxon>Pseudomonadati</taxon>
        <taxon>Pseudomonadota</taxon>
        <taxon>Gammaproteobacteria</taxon>
        <taxon>Alteromonadales</taxon>
        <taxon>Idiomarinaceae</taxon>
        <taxon>Idiomarina</taxon>
    </lineage>
</organism>
<dbReference type="AlphaFoldDB" id="A0A8I1GAJ9"/>
<evidence type="ECO:0000313" key="6">
    <source>
        <dbReference type="Proteomes" id="UP000621390"/>
    </source>
</evidence>
<dbReference type="PROSITE" id="PS50883">
    <property type="entry name" value="EAL"/>
    <property type="match status" value="1"/>
</dbReference>
<dbReference type="RefSeq" id="WP_199493781.1">
    <property type="nucleotide sequence ID" value="NZ_CAXAWT010000005.1"/>
</dbReference>
<dbReference type="SUPFAM" id="SSF55073">
    <property type="entry name" value="Nucleotide cyclase"/>
    <property type="match status" value="1"/>
</dbReference>
<evidence type="ECO:0000313" key="5">
    <source>
        <dbReference type="EMBL" id="MBJ7314533.1"/>
    </source>
</evidence>
<dbReference type="SUPFAM" id="SSF141868">
    <property type="entry name" value="EAL domain-like"/>
    <property type="match status" value="1"/>
</dbReference>
<dbReference type="InterPro" id="IPR001633">
    <property type="entry name" value="EAL_dom"/>
</dbReference>
<dbReference type="PANTHER" id="PTHR33121">
    <property type="entry name" value="CYCLIC DI-GMP PHOSPHODIESTERASE PDEF"/>
    <property type="match status" value="1"/>
</dbReference>
<dbReference type="InterPro" id="IPR035919">
    <property type="entry name" value="EAL_sf"/>
</dbReference>
<dbReference type="InterPro" id="IPR043128">
    <property type="entry name" value="Rev_trsase/Diguanyl_cyclase"/>
</dbReference>